<dbReference type="Gene3D" id="1.20.1720.10">
    <property type="entry name" value="Multidrug resistance protein D"/>
    <property type="match status" value="1"/>
</dbReference>
<dbReference type="PANTHER" id="PTHR42718:SF46">
    <property type="entry name" value="BLR6921 PROTEIN"/>
    <property type="match status" value="1"/>
</dbReference>
<evidence type="ECO:0000256" key="2">
    <source>
        <dbReference type="ARBA" id="ARBA00022448"/>
    </source>
</evidence>
<gene>
    <name evidence="9" type="ORF">SBF1_1620013</name>
</gene>
<keyword evidence="3" id="KW-1003">Cell membrane</keyword>
<keyword evidence="5 7" id="KW-1133">Transmembrane helix</keyword>
<keyword evidence="2" id="KW-0813">Transport</keyword>
<feature type="transmembrane region" description="Helical" evidence="7">
    <location>
        <begin position="312"/>
        <end position="330"/>
    </location>
</feature>
<dbReference type="PRINTS" id="PR01036">
    <property type="entry name" value="TCRTETB"/>
</dbReference>
<organism evidence="9 10">
    <name type="scientific">Candidatus Desulfosporosinus infrequens</name>
    <dbReference type="NCBI Taxonomy" id="2043169"/>
    <lineage>
        <taxon>Bacteria</taxon>
        <taxon>Bacillati</taxon>
        <taxon>Bacillota</taxon>
        <taxon>Clostridia</taxon>
        <taxon>Eubacteriales</taxon>
        <taxon>Desulfitobacteriaceae</taxon>
        <taxon>Desulfosporosinus</taxon>
    </lineage>
</organism>
<feature type="transmembrane region" description="Helical" evidence="7">
    <location>
        <begin position="404"/>
        <end position="426"/>
    </location>
</feature>
<dbReference type="InterPro" id="IPR011701">
    <property type="entry name" value="MFS"/>
</dbReference>
<feature type="transmembrane region" description="Helical" evidence="7">
    <location>
        <begin position="20"/>
        <end position="44"/>
    </location>
</feature>
<dbReference type="PROSITE" id="PS50850">
    <property type="entry name" value="MFS"/>
    <property type="match status" value="1"/>
</dbReference>
<feature type="transmembrane region" description="Helical" evidence="7">
    <location>
        <begin position="56"/>
        <end position="76"/>
    </location>
</feature>
<proteinExistence type="predicted"/>
<dbReference type="Gene3D" id="1.20.1250.20">
    <property type="entry name" value="MFS general substrate transporter like domains"/>
    <property type="match status" value="1"/>
</dbReference>
<dbReference type="OrthoDB" id="102502at2"/>
<evidence type="ECO:0000256" key="6">
    <source>
        <dbReference type="ARBA" id="ARBA00023136"/>
    </source>
</evidence>
<dbReference type="Pfam" id="PF07690">
    <property type="entry name" value="MFS_1"/>
    <property type="match status" value="1"/>
</dbReference>
<feature type="transmembrane region" description="Helical" evidence="7">
    <location>
        <begin position="337"/>
        <end position="359"/>
    </location>
</feature>
<keyword evidence="6 7" id="KW-0472">Membrane</keyword>
<dbReference type="FunFam" id="1.20.1720.10:FF:000021">
    <property type="entry name" value="Drug resistance transporter, EmrB/QacA subfamily"/>
    <property type="match status" value="1"/>
</dbReference>
<accession>A0A2U3K9Z2</accession>
<feature type="transmembrane region" description="Helical" evidence="7">
    <location>
        <begin position="446"/>
        <end position="470"/>
    </location>
</feature>
<feature type="transmembrane region" description="Helical" evidence="7">
    <location>
        <begin position="146"/>
        <end position="171"/>
    </location>
</feature>
<dbReference type="GO" id="GO:0022857">
    <property type="term" value="F:transmembrane transporter activity"/>
    <property type="evidence" value="ECO:0007669"/>
    <property type="project" value="InterPro"/>
</dbReference>
<evidence type="ECO:0000256" key="1">
    <source>
        <dbReference type="ARBA" id="ARBA00004651"/>
    </source>
</evidence>
<dbReference type="InterPro" id="IPR020846">
    <property type="entry name" value="MFS_dom"/>
</dbReference>
<dbReference type="InterPro" id="IPR004638">
    <property type="entry name" value="EmrB-like"/>
</dbReference>
<feature type="transmembrane region" description="Helical" evidence="7">
    <location>
        <begin position="365"/>
        <end position="383"/>
    </location>
</feature>
<dbReference type="CDD" id="cd17321">
    <property type="entry name" value="MFS_MMR_MDR_like"/>
    <property type="match status" value="1"/>
</dbReference>
<reference evidence="10" key="1">
    <citation type="submission" date="2018-02" db="EMBL/GenBank/DDBJ databases">
        <authorList>
            <person name="Hausmann B."/>
        </authorList>
    </citation>
    <scope>NUCLEOTIDE SEQUENCE [LARGE SCALE GENOMIC DNA]</scope>
    <source>
        <strain evidence="10">Peat soil MAG SbF1</strain>
    </source>
</reference>
<dbReference type="Proteomes" id="UP000238916">
    <property type="component" value="Unassembled WGS sequence"/>
</dbReference>
<dbReference type="InterPro" id="IPR036259">
    <property type="entry name" value="MFS_trans_sf"/>
</dbReference>
<evidence type="ECO:0000256" key="3">
    <source>
        <dbReference type="ARBA" id="ARBA00022475"/>
    </source>
</evidence>
<feature type="transmembrane region" description="Helical" evidence="7">
    <location>
        <begin position="177"/>
        <end position="196"/>
    </location>
</feature>
<feature type="transmembrane region" description="Helical" evidence="7">
    <location>
        <begin position="117"/>
        <end position="134"/>
    </location>
</feature>
<comment type="subcellular location">
    <subcellularLocation>
        <location evidence="1">Cell membrane</location>
        <topology evidence="1">Multi-pass membrane protein</topology>
    </subcellularLocation>
</comment>
<protein>
    <submittedName>
        <fullName evidence="9">Drug resistance MFS transporter, drug:H+ antiporter-1 family protein</fullName>
    </submittedName>
</protein>
<dbReference type="NCBIfam" id="TIGR00711">
    <property type="entry name" value="efflux_EmrB"/>
    <property type="match status" value="1"/>
</dbReference>
<dbReference type="SUPFAM" id="SSF103473">
    <property type="entry name" value="MFS general substrate transporter"/>
    <property type="match status" value="2"/>
</dbReference>
<evidence type="ECO:0000256" key="7">
    <source>
        <dbReference type="SAM" id="Phobius"/>
    </source>
</evidence>
<evidence type="ECO:0000256" key="5">
    <source>
        <dbReference type="ARBA" id="ARBA00022989"/>
    </source>
</evidence>
<evidence type="ECO:0000313" key="9">
    <source>
        <dbReference type="EMBL" id="SPF36475.1"/>
    </source>
</evidence>
<name>A0A2U3K9Z2_9FIRM</name>
<evidence type="ECO:0000259" key="8">
    <source>
        <dbReference type="PROSITE" id="PS50850"/>
    </source>
</evidence>
<sequence>MNQIANNVSTRVKASPRYRWFILATVSIGTFMSTLDSSIVNVALPTISGKLQTDLSTIQWVVTAYLLTISSLLPVFGRIADLVGRKRVFSWGFVIFTLGSALCGLASSIWFLVGMRILQAIGASMLMANSAAIITANFPPKERGRALGLTGTVVALGSLTGPALGGILVGLLDWRSIFYINLPIGILGYLGAQIILPLDKPQHSNETFDFVGALFFTFGMISLLFVVNNGQDWGWSSSPILIGIFLGALLLALFFYTELRVNNPMINLSLFRIRPFFIGNITGFLSFVAMFANTMLMPFYLQHVLNYDPTQIGLLMTSFPLTMALVAPLSGQASDRIGPIILTTSGLFVSSLGLFYLSTLTTTSLFWQIIPGLILMGIGTGLFQSPNNSSVMSSVPPAKLGVAGGINALVRNVGMVIGIAFSVSLFENRQATLLVSVNTPTPVQQLNAFVGAYHTVMLAAMGVSILAALISLNRKGYIKSET</sequence>
<feature type="transmembrane region" description="Helical" evidence="7">
    <location>
        <begin position="88"/>
        <end position="111"/>
    </location>
</feature>
<evidence type="ECO:0000313" key="10">
    <source>
        <dbReference type="Proteomes" id="UP000238916"/>
    </source>
</evidence>
<dbReference type="EMBL" id="OMOF01000071">
    <property type="protein sequence ID" value="SPF36475.1"/>
    <property type="molecule type" value="Genomic_DNA"/>
</dbReference>
<evidence type="ECO:0000256" key="4">
    <source>
        <dbReference type="ARBA" id="ARBA00022692"/>
    </source>
</evidence>
<dbReference type="PANTHER" id="PTHR42718">
    <property type="entry name" value="MAJOR FACILITATOR SUPERFAMILY MULTIDRUG TRANSPORTER MFSC"/>
    <property type="match status" value="1"/>
</dbReference>
<feature type="transmembrane region" description="Helical" evidence="7">
    <location>
        <begin position="208"/>
        <end position="227"/>
    </location>
</feature>
<feature type="transmembrane region" description="Helical" evidence="7">
    <location>
        <begin position="277"/>
        <end position="300"/>
    </location>
</feature>
<feature type="transmembrane region" description="Helical" evidence="7">
    <location>
        <begin position="233"/>
        <end position="256"/>
    </location>
</feature>
<feature type="domain" description="Major facilitator superfamily (MFS) profile" evidence="8">
    <location>
        <begin position="22"/>
        <end position="479"/>
    </location>
</feature>
<dbReference type="GO" id="GO:0005886">
    <property type="term" value="C:plasma membrane"/>
    <property type="evidence" value="ECO:0007669"/>
    <property type="project" value="UniProtKB-SubCell"/>
</dbReference>
<dbReference type="AlphaFoldDB" id="A0A2U3K9Z2"/>
<keyword evidence="4 7" id="KW-0812">Transmembrane</keyword>